<dbReference type="Pfam" id="PF03116">
    <property type="entry name" value="NQR2_RnfD_RnfE"/>
    <property type="match status" value="1"/>
</dbReference>
<comment type="subcellular location">
    <subcellularLocation>
        <location evidence="10">Cell inner membrane</location>
        <topology evidence="10">Multi-pass membrane protein</topology>
    </subcellularLocation>
</comment>
<keyword evidence="6 10" id="KW-1278">Translocase</keyword>
<dbReference type="RefSeq" id="WP_096361581.1">
    <property type="nucleotide sequence ID" value="NZ_AP014879.1"/>
</dbReference>
<keyword evidence="1 10" id="KW-0813">Transport</keyword>
<dbReference type="HAMAP" id="MF_00462">
    <property type="entry name" value="RsxD_RnfD"/>
    <property type="match status" value="1"/>
</dbReference>
<dbReference type="KEGG" id="slim:SCL_2608"/>
<comment type="function">
    <text evidence="10">Part of a membrane-bound complex that couples electron transfer with translocation of ions across the membrane.</text>
</comment>
<dbReference type="PANTHER" id="PTHR30578:SF0">
    <property type="entry name" value="ION-TRANSLOCATING OXIDOREDUCTASE COMPLEX SUBUNIT D"/>
    <property type="match status" value="1"/>
</dbReference>
<gene>
    <name evidence="10" type="primary">rnfD</name>
    <name evidence="11" type="ORF">SCL_2608</name>
</gene>
<dbReference type="InParanoid" id="A0A1B4XJ99"/>
<feature type="modified residue" description="FMN phosphoryl threonine" evidence="10">
    <location>
        <position position="186"/>
    </location>
</feature>
<dbReference type="GO" id="GO:0055085">
    <property type="term" value="P:transmembrane transport"/>
    <property type="evidence" value="ECO:0007669"/>
    <property type="project" value="InterPro"/>
</dbReference>
<dbReference type="Proteomes" id="UP000243180">
    <property type="component" value="Chromosome"/>
</dbReference>
<evidence type="ECO:0000256" key="5">
    <source>
        <dbReference type="ARBA" id="ARBA00022692"/>
    </source>
</evidence>
<keyword evidence="10" id="KW-1003">Cell membrane</keyword>
<comment type="cofactor">
    <cofactor evidence="10">
        <name>FMN</name>
        <dbReference type="ChEBI" id="CHEBI:58210"/>
    </cofactor>
</comment>
<keyword evidence="9 10" id="KW-0472">Membrane</keyword>
<feature type="transmembrane region" description="Helical" evidence="10">
    <location>
        <begin position="267"/>
        <end position="286"/>
    </location>
</feature>
<feature type="transmembrane region" description="Helical" evidence="10">
    <location>
        <begin position="127"/>
        <end position="149"/>
    </location>
</feature>
<evidence type="ECO:0000313" key="11">
    <source>
        <dbReference type="EMBL" id="BAV34885.1"/>
    </source>
</evidence>
<evidence type="ECO:0000256" key="7">
    <source>
        <dbReference type="ARBA" id="ARBA00022982"/>
    </source>
</evidence>
<protein>
    <recommendedName>
        <fullName evidence="10">Ion-translocating oxidoreductase complex subunit D</fullName>
        <ecNumber evidence="10">7.-.-.-</ecNumber>
    </recommendedName>
    <alternativeName>
        <fullName evidence="10">Rnf electron transport complex subunit D</fullName>
    </alternativeName>
</protein>
<sequence length="349" mass="36399">MAGPPRIEIRSSPHLHEAVSVDMIMRHVVYALLPICVFAVYLFGLSAAALIVTVLGACLLTEHLFNRFAQKPNSLGDFSAVITGLLLALTLPPGFPLWMGATAGVIAIALGKVVFGGLGQNVFNPALVGRAFAQAAFPVAITSWSPALAPGRFDTLLPSTLTPPFMLPAAASAAPGTVVDAVSSATPLTLQKFDHVTTNTVDLFTGMTGGSTGETAALLILLCGAYLALRRMLDWRIPAGMLGSAAALAGVFHLADPAKYPDPLFTLFSGGLMLGAVFMATDVVASPLTPRGVWIYGILIGVLTVLIRLFGGLPEGVMYAILIGNAASPLIAVLTQPRAFGEVKRRKPT</sequence>
<dbReference type="FunCoup" id="A0A1B4XJ99">
    <property type="interactions" value="56"/>
</dbReference>
<comment type="similarity">
    <text evidence="10">Belongs to the NqrB/RnfD family.</text>
</comment>
<dbReference type="OrthoDB" id="9776359at2"/>
<evidence type="ECO:0000256" key="8">
    <source>
        <dbReference type="ARBA" id="ARBA00022989"/>
    </source>
</evidence>
<keyword evidence="5 10" id="KW-0812">Transmembrane</keyword>
<feature type="transmembrane region" description="Helical" evidence="10">
    <location>
        <begin position="236"/>
        <end position="255"/>
    </location>
</feature>
<dbReference type="EC" id="7.-.-.-" evidence="10"/>
<dbReference type="EMBL" id="AP014879">
    <property type="protein sequence ID" value="BAV34885.1"/>
    <property type="molecule type" value="Genomic_DNA"/>
</dbReference>
<dbReference type="InterPro" id="IPR011303">
    <property type="entry name" value="RnfD_bac"/>
</dbReference>
<keyword evidence="11" id="KW-0830">Ubiquinone</keyword>
<comment type="subunit">
    <text evidence="10">The complex is composed of six subunits: RnfA, RnfB, RnfC, RnfD, RnfE and RnfG.</text>
</comment>
<keyword evidence="7 10" id="KW-0249">Electron transport</keyword>
<evidence type="ECO:0000256" key="1">
    <source>
        <dbReference type="ARBA" id="ARBA00022448"/>
    </source>
</evidence>
<keyword evidence="8 10" id="KW-1133">Transmembrane helix</keyword>
<keyword evidence="2 10" id="KW-0597">Phosphoprotein</keyword>
<feature type="transmembrane region" description="Helical" evidence="10">
    <location>
        <begin position="317"/>
        <end position="335"/>
    </location>
</feature>
<accession>A0A1B4XJ99</accession>
<evidence type="ECO:0000313" key="12">
    <source>
        <dbReference type="Proteomes" id="UP000243180"/>
    </source>
</evidence>
<keyword evidence="12" id="KW-1185">Reference proteome</keyword>
<dbReference type="InterPro" id="IPR004338">
    <property type="entry name" value="NqrB/RnfD"/>
</dbReference>
<feature type="transmembrane region" description="Helical" evidence="10">
    <location>
        <begin position="211"/>
        <end position="229"/>
    </location>
</feature>
<dbReference type="GO" id="GO:0005886">
    <property type="term" value="C:plasma membrane"/>
    <property type="evidence" value="ECO:0007669"/>
    <property type="project" value="UniProtKB-SubCell"/>
</dbReference>
<keyword evidence="10" id="KW-0997">Cell inner membrane</keyword>
<evidence type="ECO:0000256" key="2">
    <source>
        <dbReference type="ARBA" id="ARBA00022553"/>
    </source>
</evidence>
<keyword evidence="3 10" id="KW-0285">Flavoprotein</keyword>
<proteinExistence type="inferred from homology"/>
<evidence type="ECO:0000256" key="3">
    <source>
        <dbReference type="ARBA" id="ARBA00022630"/>
    </source>
</evidence>
<feature type="transmembrane region" description="Helical" evidence="10">
    <location>
        <begin position="28"/>
        <end position="61"/>
    </location>
</feature>
<feature type="transmembrane region" description="Helical" evidence="10">
    <location>
        <begin position="293"/>
        <end position="311"/>
    </location>
</feature>
<dbReference type="NCBIfam" id="TIGR01946">
    <property type="entry name" value="rnfD"/>
    <property type="match status" value="1"/>
</dbReference>
<evidence type="ECO:0000256" key="4">
    <source>
        <dbReference type="ARBA" id="ARBA00022643"/>
    </source>
</evidence>
<dbReference type="PANTHER" id="PTHR30578">
    <property type="entry name" value="ELECTRON TRANSPORT COMPLEX PROTEIN RNFD"/>
    <property type="match status" value="1"/>
</dbReference>
<dbReference type="GO" id="GO:0022900">
    <property type="term" value="P:electron transport chain"/>
    <property type="evidence" value="ECO:0007669"/>
    <property type="project" value="UniProtKB-UniRule"/>
</dbReference>
<evidence type="ECO:0000256" key="10">
    <source>
        <dbReference type="HAMAP-Rule" id="MF_00462"/>
    </source>
</evidence>
<reference evidence="11 12" key="1">
    <citation type="submission" date="2015-05" db="EMBL/GenBank/DDBJ databases">
        <title>Complete genome sequence of a sulfur-oxidizing gammaproteobacterium strain HA5.</title>
        <authorList>
            <person name="Miura A."/>
            <person name="Kojima H."/>
            <person name="Fukui M."/>
        </authorList>
    </citation>
    <scope>NUCLEOTIDE SEQUENCE [LARGE SCALE GENOMIC DNA]</scope>
    <source>
        <strain evidence="11 12">HA5</strain>
    </source>
</reference>
<name>A0A1B4XJ99_9GAMM</name>
<evidence type="ECO:0000256" key="6">
    <source>
        <dbReference type="ARBA" id="ARBA00022967"/>
    </source>
</evidence>
<evidence type="ECO:0000256" key="9">
    <source>
        <dbReference type="ARBA" id="ARBA00023136"/>
    </source>
</evidence>
<dbReference type="AlphaFoldDB" id="A0A1B4XJ99"/>
<keyword evidence="4 10" id="KW-0288">FMN</keyword>
<organism evidence="11 12">
    <name type="scientific">Sulfuricaulis limicola</name>
    <dbReference type="NCBI Taxonomy" id="1620215"/>
    <lineage>
        <taxon>Bacteria</taxon>
        <taxon>Pseudomonadati</taxon>
        <taxon>Pseudomonadota</taxon>
        <taxon>Gammaproteobacteria</taxon>
        <taxon>Acidiferrobacterales</taxon>
        <taxon>Acidiferrobacteraceae</taxon>
        <taxon>Sulfuricaulis</taxon>
    </lineage>
</organism>
<feature type="transmembrane region" description="Helical" evidence="10">
    <location>
        <begin position="97"/>
        <end position="115"/>
    </location>
</feature>